<dbReference type="SMART" id="SM00903">
    <property type="entry name" value="Flavin_Reduct"/>
    <property type="match status" value="1"/>
</dbReference>
<organism evidence="5 6">
    <name type="scientific">Oxyplasma meridianum</name>
    <dbReference type="NCBI Taxonomy" id="3073602"/>
    <lineage>
        <taxon>Archaea</taxon>
        <taxon>Methanobacteriati</taxon>
        <taxon>Thermoplasmatota</taxon>
        <taxon>Thermoplasmata</taxon>
        <taxon>Thermoplasmatales</taxon>
        <taxon>Thermoplasmataceae</taxon>
        <taxon>Oxyplasma</taxon>
    </lineage>
</organism>
<dbReference type="PANTHER" id="PTHR43567:SF1">
    <property type="entry name" value="FLAVOREDOXIN"/>
    <property type="match status" value="1"/>
</dbReference>
<dbReference type="InterPro" id="IPR002563">
    <property type="entry name" value="Flavin_Rdtase-like_dom"/>
</dbReference>
<dbReference type="GO" id="GO:0010181">
    <property type="term" value="F:FMN binding"/>
    <property type="evidence" value="ECO:0007669"/>
    <property type="project" value="InterPro"/>
</dbReference>
<dbReference type="PANTHER" id="PTHR43567">
    <property type="entry name" value="FLAVOREDOXIN-RELATED-RELATED"/>
    <property type="match status" value="1"/>
</dbReference>
<gene>
    <name evidence="5" type="ORF">OXIME_001619</name>
</gene>
<protein>
    <submittedName>
        <fullName evidence="5">Flavin reductase family protein</fullName>
    </submittedName>
</protein>
<sequence>MRVEDIEESQSFFTTTVALVTSAYGEQVNVMSAEWSLRVSIDPFLMAVFVGYQRGTYEIIKNSGMFGLSYCSDQQGHLAHIAGNYSIRDHDKFGMADFRTFKAKHISAPLIEGCISNFECRVVDEFKVGDHAAFIGEVLAGYYDKEKKPLIFHQGHFSSIGKRLFRS</sequence>
<evidence type="ECO:0000256" key="1">
    <source>
        <dbReference type="ARBA" id="ARBA00001917"/>
    </source>
</evidence>
<dbReference type="SUPFAM" id="SSF50475">
    <property type="entry name" value="FMN-binding split barrel"/>
    <property type="match status" value="1"/>
</dbReference>
<feature type="domain" description="Flavin reductase like" evidence="4">
    <location>
        <begin position="10"/>
        <end position="159"/>
    </location>
</feature>
<evidence type="ECO:0000313" key="5">
    <source>
        <dbReference type="EMBL" id="WYY01024.1"/>
    </source>
</evidence>
<comment type="similarity">
    <text evidence="3">Belongs to the flavoredoxin family.</text>
</comment>
<keyword evidence="2" id="KW-0285">Flavoprotein</keyword>
<evidence type="ECO:0000313" key="6">
    <source>
        <dbReference type="Proteomes" id="UP001451606"/>
    </source>
</evidence>
<dbReference type="Pfam" id="PF01613">
    <property type="entry name" value="Flavin_Reduct"/>
    <property type="match status" value="1"/>
</dbReference>
<comment type="cofactor">
    <cofactor evidence="1">
        <name>FMN</name>
        <dbReference type="ChEBI" id="CHEBI:58210"/>
    </cofactor>
</comment>
<dbReference type="InterPro" id="IPR012349">
    <property type="entry name" value="Split_barrel_FMN-bd"/>
</dbReference>
<proteinExistence type="inferred from homology"/>
<evidence type="ECO:0000259" key="4">
    <source>
        <dbReference type="SMART" id="SM00903"/>
    </source>
</evidence>
<name>A0AAX4NIV0_9ARCH</name>
<evidence type="ECO:0000256" key="3">
    <source>
        <dbReference type="ARBA" id="ARBA00038054"/>
    </source>
</evidence>
<keyword evidence="6" id="KW-1185">Reference proteome</keyword>
<reference evidence="5 6" key="1">
    <citation type="submission" date="2023-09" db="EMBL/GenBank/DDBJ databases">
        <authorList>
            <person name="Golyshina O.V."/>
            <person name="Lunev E.A."/>
            <person name="Bargiela R."/>
            <person name="Gaines M.C."/>
            <person name="Daum B."/>
            <person name="Bale N.J."/>
            <person name="Koenen M."/>
            <person name="Sinninghe Damst J.S."/>
            <person name="Yakimov M."/>
            <person name="Golyshin P.N."/>
        </authorList>
    </citation>
    <scope>NUCLEOTIDE SEQUENCE [LARGE SCALE GENOMIC DNA]</scope>
    <source>
        <strain evidence="5 6">M1</strain>
    </source>
</reference>
<dbReference type="KEGG" id="omr:OXIME_001619"/>
<dbReference type="Proteomes" id="UP001451606">
    <property type="component" value="Chromosome"/>
</dbReference>
<dbReference type="EMBL" id="CP133772">
    <property type="protein sequence ID" value="WYY01024.1"/>
    <property type="molecule type" value="Genomic_DNA"/>
</dbReference>
<dbReference type="RefSeq" id="WP_393971346.1">
    <property type="nucleotide sequence ID" value="NZ_CP133772.1"/>
</dbReference>
<dbReference type="Gene3D" id="2.30.110.10">
    <property type="entry name" value="Electron Transport, Fmn-binding Protein, Chain A"/>
    <property type="match status" value="1"/>
</dbReference>
<dbReference type="GeneID" id="95968357"/>
<dbReference type="InterPro" id="IPR052174">
    <property type="entry name" value="Flavoredoxin"/>
</dbReference>
<accession>A0AAX4NIV0</accession>
<dbReference type="AlphaFoldDB" id="A0AAX4NIV0"/>
<evidence type="ECO:0000256" key="2">
    <source>
        <dbReference type="ARBA" id="ARBA00022630"/>
    </source>
</evidence>